<organism evidence="10 11">
    <name type="scientific">Phlebiopsis gigantea (strain 11061_1 CR5-6)</name>
    <name type="common">White-rot fungus</name>
    <name type="synonym">Peniophora gigantea</name>
    <dbReference type="NCBI Taxonomy" id="745531"/>
    <lineage>
        <taxon>Eukaryota</taxon>
        <taxon>Fungi</taxon>
        <taxon>Dikarya</taxon>
        <taxon>Basidiomycota</taxon>
        <taxon>Agaricomycotina</taxon>
        <taxon>Agaricomycetes</taxon>
        <taxon>Polyporales</taxon>
        <taxon>Phanerochaetaceae</taxon>
        <taxon>Phlebiopsis</taxon>
    </lineage>
</organism>
<feature type="transmembrane region" description="Helical" evidence="8">
    <location>
        <begin position="31"/>
        <end position="51"/>
    </location>
</feature>
<comment type="subcellular location">
    <subcellularLocation>
        <location evidence="1">Membrane</location>
        <topology evidence="1">Multi-pass membrane protein</topology>
    </subcellularLocation>
</comment>
<evidence type="ECO:0000313" key="10">
    <source>
        <dbReference type="EMBL" id="KIP05966.1"/>
    </source>
</evidence>
<accession>A0A0C3RWJ8</accession>
<comment type="similarity">
    <text evidence="2">Belongs to the major facilitator superfamily. Sugar transporter (TC 2.A.1.1) family.</text>
</comment>
<evidence type="ECO:0000259" key="9">
    <source>
        <dbReference type="PROSITE" id="PS50850"/>
    </source>
</evidence>
<keyword evidence="6 8" id="KW-0472">Membrane</keyword>
<feature type="domain" description="Major facilitator superfamily (MFS) profile" evidence="9">
    <location>
        <begin position="1"/>
        <end position="336"/>
    </location>
</feature>
<keyword evidence="5 8" id="KW-1133">Transmembrane helix</keyword>
<dbReference type="HOGENOM" id="CLU_001265_30_12_1"/>
<keyword evidence="11" id="KW-1185">Reference proteome</keyword>
<name>A0A0C3RWJ8_PHLG1</name>
<evidence type="ECO:0000256" key="7">
    <source>
        <dbReference type="ARBA" id="ARBA00049119"/>
    </source>
</evidence>
<dbReference type="InterPro" id="IPR003663">
    <property type="entry name" value="Sugar/inositol_transpt"/>
</dbReference>
<comment type="catalytic activity">
    <reaction evidence="7">
        <text>myo-inositol(out) + H(+)(out) = myo-inositol(in) + H(+)(in)</text>
        <dbReference type="Rhea" id="RHEA:60364"/>
        <dbReference type="ChEBI" id="CHEBI:15378"/>
        <dbReference type="ChEBI" id="CHEBI:17268"/>
    </reaction>
</comment>
<dbReference type="GO" id="GO:0016020">
    <property type="term" value="C:membrane"/>
    <property type="evidence" value="ECO:0007669"/>
    <property type="project" value="UniProtKB-SubCell"/>
</dbReference>
<evidence type="ECO:0000256" key="1">
    <source>
        <dbReference type="ARBA" id="ARBA00004141"/>
    </source>
</evidence>
<dbReference type="PANTHER" id="PTHR48022">
    <property type="entry name" value="PLASTIDIC GLUCOSE TRANSPORTER 4"/>
    <property type="match status" value="1"/>
</dbReference>
<dbReference type="PROSITE" id="PS50850">
    <property type="entry name" value="MFS"/>
    <property type="match status" value="1"/>
</dbReference>
<dbReference type="InterPro" id="IPR036259">
    <property type="entry name" value="MFS_trans_sf"/>
</dbReference>
<dbReference type="InterPro" id="IPR005828">
    <property type="entry name" value="MFS_sugar_transport-like"/>
</dbReference>
<feature type="transmembrane region" description="Helical" evidence="8">
    <location>
        <begin position="242"/>
        <end position="262"/>
    </location>
</feature>
<evidence type="ECO:0000313" key="11">
    <source>
        <dbReference type="Proteomes" id="UP000053257"/>
    </source>
</evidence>
<dbReference type="Gene3D" id="1.20.1250.20">
    <property type="entry name" value="MFS general substrate transporter like domains"/>
    <property type="match status" value="1"/>
</dbReference>
<evidence type="ECO:0000256" key="6">
    <source>
        <dbReference type="ARBA" id="ARBA00023136"/>
    </source>
</evidence>
<dbReference type="GO" id="GO:0005351">
    <property type="term" value="F:carbohydrate:proton symporter activity"/>
    <property type="evidence" value="ECO:0007669"/>
    <property type="project" value="TreeGrafter"/>
</dbReference>
<evidence type="ECO:0000256" key="2">
    <source>
        <dbReference type="ARBA" id="ARBA00010992"/>
    </source>
</evidence>
<gene>
    <name evidence="10" type="ORF">PHLGIDRAFT_73407</name>
</gene>
<reference evidence="10 11" key="1">
    <citation type="journal article" date="2014" name="PLoS Genet.">
        <title>Analysis of the Phlebiopsis gigantea genome, transcriptome and secretome provides insight into its pioneer colonization strategies of wood.</title>
        <authorList>
            <person name="Hori C."/>
            <person name="Ishida T."/>
            <person name="Igarashi K."/>
            <person name="Samejima M."/>
            <person name="Suzuki H."/>
            <person name="Master E."/>
            <person name="Ferreira P."/>
            <person name="Ruiz-Duenas F.J."/>
            <person name="Held B."/>
            <person name="Canessa P."/>
            <person name="Larrondo L.F."/>
            <person name="Schmoll M."/>
            <person name="Druzhinina I.S."/>
            <person name="Kubicek C.P."/>
            <person name="Gaskell J.A."/>
            <person name="Kersten P."/>
            <person name="St John F."/>
            <person name="Glasner J."/>
            <person name="Sabat G."/>
            <person name="Splinter BonDurant S."/>
            <person name="Syed K."/>
            <person name="Yadav J."/>
            <person name="Mgbeahuruike A.C."/>
            <person name="Kovalchuk A."/>
            <person name="Asiegbu F.O."/>
            <person name="Lackner G."/>
            <person name="Hoffmeister D."/>
            <person name="Rencoret J."/>
            <person name="Gutierrez A."/>
            <person name="Sun H."/>
            <person name="Lindquist E."/>
            <person name="Barry K."/>
            <person name="Riley R."/>
            <person name="Grigoriev I.V."/>
            <person name="Henrissat B."/>
            <person name="Kues U."/>
            <person name="Berka R.M."/>
            <person name="Martinez A.T."/>
            <person name="Covert S.F."/>
            <person name="Blanchette R.A."/>
            <person name="Cullen D."/>
        </authorList>
    </citation>
    <scope>NUCLEOTIDE SEQUENCE [LARGE SCALE GENOMIC DNA]</scope>
    <source>
        <strain evidence="10 11">11061_1 CR5-6</strain>
    </source>
</reference>
<proteinExistence type="inferred from homology"/>
<evidence type="ECO:0000256" key="5">
    <source>
        <dbReference type="ARBA" id="ARBA00022989"/>
    </source>
</evidence>
<dbReference type="PANTHER" id="PTHR48022:SF2">
    <property type="entry name" value="PLASTIDIC GLUCOSE TRANSPORTER 4"/>
    <property type="match status" value="1"/>
</dbReference>
<evidence type="ECO:0000256" key="3">
    <source>
        <dbReference type="ARBA" id="ARBA00022448"/>
    </source>
</evidence>
<dbReference type="Pfam" id="PF00083">
    <property type="entry name" value="Sugar_tr"/>
    <property type="match status" value="1"/>
</dbReference>
<protein>
    <recommendedName>
        <fullName evidence="9">Major facilitator superfamily (MFS) profile domain-containing protein</fullName>
    </recommendedName>
</protein>
<sequence>MALEQLSIVVGAVAGFWTGFGTRSINSSASWRLPLFIQLIPAIILLVGALFNRILPPSPRLLVVQERYDEAAAVLRMLRGDEDVLVQLELLEMRTEVLVMARAASAHAPVLTSTHRKPGLISTMCSELGIWARLFGPTYRKRTAIGVMMMVFQQWSGINALLYYGPTLLLSVGLKGDTITLLVAGGVGIVQALAVLPVILLIDRLGASALFFSSICATANFLEGRKPLLRCNTYSDDWTSHAGAAWLAVSCIYLYTAAYGMSYGPIGWILPSEVFPLSMRSKGVALSTASNWLNNFLIGLVTPELMELSAKGTFMIFAVACFLGYLWSTYVVPETGNVSLEEMDAVFGSNAGVEDVRLKHEVSRNPKSLRVR</sequence>
<dbReference type="InterPro" id="IPR020846">
    <property type="entry name" value="MFS_dom"/>
</dbReference>
<dbReference type="SUPFAM" id="SSF103473">
    <property type="entry name" value="MFS general substrate transporter"/>
    <property type="match status" value="1"/>
</dbReference>
<feature type="transmembrane region" description="Helical" evidence="8">
    <location>
        <begin position="314"/>
        <end position="333"/>
    </location>
</feature>
<dbReference type="AlphaFoldDB" id="A0A0C3RWJ8"/>
<dbReference type="OrthoDB" id="8120565at2759"/>
<feature type="transmembrane region" description="Helical" evidence="8">
    <location>
        <begin position="143"/>
        <end position="164"/>
    </location>
</feature>
<evidence type="ECO:0000256" key="8">
    <source>
        <dbReference type="SAM" id="Phobius"/>
    </source>
</evidence>
<feature type="transmembrane region" description="Helical" evidence="8">
    <location>
        <begin position="179"/>
        <end position="200"/>
    </location>
</feature>
<keyword evidence="3" id="KW-0813">Transport</keyword>
<dbReference type="Proteomes" id="UP000053257">
    <property type="component" value="Unassembled WGS sequence"/>
</dbReference>
<dbReference type="EMBL" id="KN840529">
    <property type="protein sequence ID" value="KIP05966.1"/>
    <property type="molecule type" value="Genomic_DNA"/>
</dbReference>
<dbReference type="PRINTS" id="PR00171">
    <property type="entry name" value="SUGRTRNSPORT"/>
</dbReference>
<dbReference type="STRING" id="745531.A0A0C3RWJ8"/>
<dbReference type="InterPro" id="IPR050360">
    <property type="entry name" value="MFS_Sugar_Transporters"/>
</dbReference>
<keyword evidence="4 8" id="KW-0812">Transmembrane</keyword>
<evidence type="ECO:0000256" key="4">
    <source>
        <dbReference type="ARBA" id="ARBA00022692"/>
    </source>
</evidence>